<dbReference type="SMART" id="SM00448">
    <property type="entry name" value="REC"/>
    <property type="match status" value="1"/>
</dbReference>
<dbReference type="InterPro" id="IPR036388">
    <property type="entry name" value="WH-like_DNA-bd_sf"/>
</dbReference>
<dbReference type="InterPro" id="IPR001789">
    <property type="entry name" value="Sig_transdc_resp-reg_receiver"/>
</dbReference>
<dbReference type="InterPro" id="IPR039420">
    <property type="entry name" value="WalR-like"/>
</dbReference>
<sequence length="231" mass="26338">MMSKRIAIVEDDEAIRENYADALRKQGFVVQTYKNKQTALDAFDLALPHLAILDIGLEDEYDGGFDLCRYLRDKSDTLPIIFLTARDSDADLISGLRLGANDYVSKTMSFANLSARIHAILNYLKFIDKPVVENKVDRGELSINKDRLSIHWQNKLINTTITEFWMVYSLALNPGHVKNKEQLMTDANIVVDDNTVTAHIKRIRKKFSAQDSGFNCIDTVYGMGYRWHDGQ</sequence>
<reference evidence="10 11" key="1">
    <citation type="submission" date="2023-09" db="EMBL/GenBank/DDBJ databases">
        <authorList>
            <person name="Qi X."/>
        </authorList>
    </citation>
    <scope>NUCLEOTIDE SEQUENCE [LARGE SCALE GENOMIC DNA]</scope>
    <source>
        <strain evidence="10 11">S1-1</strain>
    </source>
</reference>
<dbReference type="Pfam" id="PF00486">
    <property type="entry name" value="Trans_reg_C"/>
    <property type="match status" value="1"/>
</dbReference>
<protein>
    <submittedName>
        <fullName evidence="10">Proteobacterial dedicated sortase system response regulator</fullName>
    </submittedName>
</protein>
<dbReference type="SMART" id="SM00862">
    <property type="entry name" value="Trans_reg_C"/>
    <property type="match status" value="1"/>
</dbReference>
<feature type="domain" description="Response regulatory" evidence="8">
    <location>
        <begin position="5"/>
        <end position="121"/>
    </location>
</feature>
<keyword evidence="2" id="KW-0902">Two-component regulatory system</keyword>
<evidence type="ECO:0000313" key="11">
    <source>
        <dbReference type="Proteomes" id="UP001301442"/>
    </source>
</evidence>
<organism evidence="10 11">
    <name type="scientific">Thalassotalea fonticola</name>
    <dbReference type="NCBI Taxonomy" id="3065649"/>
    <lineage>
        <taxon>Bacteria</taxon>
        <taxon>Pseudomonadati</taxon>
        <taxon>Pseudomonadota</taxon>
        <taxon>Gammaproteobacteria</taxon>
        <taxon>Alteromonadales</taxon>
        <taxon>Colwelliaceae</taxon>
        <taxon>Thalassotalea</taxon>
    </lineage>
</organism>
<dbReference type="PROSITE" id="PS51755">
    <property type="entry name" value="OMPR_PHOB"/>
    <property type="match status" value="1"/>
</dbReference>
<dbReference type="PROSITE" id="PS50110">
    <property type="entry name" value="RESPONSE_REGULATORY"/>
    <property type="match status" value="1"/>
</dbReference>
<evidence type="ECO:0000256" key="7">
    <source>
        <dbReference type="PROSITE-ProRule" id="PRU01091"/>
    </source>
</evidence>
<dbReference type="InterPro" id="IPR001867">
    <property type="entry name" value="OmpR/PhoB-type_DNA-bd"/>
</dbReference>
<dbReference type="PANTHER" id="PTHR48111">
    <property type="entry name" value="REGULATOR OF RPOS"/>
    <property type="match status" value="1"/>
</dbReference>
<feature type="modified residue" description="4-aspartylphosphate" evidence="6">
    <location>
        <position position="54"/>
    </location>
</feature>
<evidence type="ECO:0000256" key="3">
    <source>
        <dbReference type="ARBA" id="ARBA00023015"/>
    </source>
</evidence>
<evidence type="ECO:0000259" key="9">
    <source>
        <dbReference type="PROSITE" id="PS51755"/>
    </source>
</evidence>
<feature type="DNA-binding region" description="OmpR/PhoB-type" evidence="7">
    <location>
        <begin position="133"/>
        <end position="229"/>
    </location>
</feature>
<keyword evidence="11" id="KW-1185">Reference proteome</keyword>
<keyword evidence="4 7" id="KW-0238">DNA-binding</keyword>
<keyword evidence="3" id="KW-0805">Transcription regulation</keyword>
<accession>A0ABZ0GMV2</accession>
<evidence type="ECO:0000256" key="4">
    <source>
        <dbReference type="ARBA" id="ARBA00023125"/>
    </source>
</evidence>
<dbReference type="InterPro" id="IPR022305">
    <property type="entry name" value="Response_regulator"/>
</dbReference>
<dbReference type="Pfam" id="PF00072">
    <property type="entry name" value="Response_reg"/>
    <property type="match status" value="1"/>
</dbReference>
<dbReference type="InterPro" id="IPR011006">
    <property type="entry name" value="CheY-like_superfamily"/>
</dbReference>
<dbReference type="PANTHER" id="PTHR48111:SF21">
    <property type="entry name" value="DNA-BINDING DUAL MASTER TRANSCRIPTIONAL REGULATOR RPAA"/>
    <property type="match status" value="1"/>
</dbReference>
<dbReference type="SUPFAM" id="SSF46894">
    <property type="entry name" value="C-terminal effector domain of the bipartite response regulators"/>
    <property type="match status" value="1"/>
</dbReference>
<dbReference type="NCBIfam" id="TIGR03787">
    <property type="entry name" value="marine_sort_RR"/>
    <property type="match status" value="1"/>
</dbReference>
<feature type="domain" description="OmpR/PhoB-type" evidence="9">
    <location>
        <begin position="133"/>
        <end position="229"/>
    </location>
</feature>
<keyword evidence="1 6" id="KW-0597">Phosphoprotein</keyword>
<dbReference type="RefSeq" id="WP_348396038.1">
    <property type="nucleotide sequence ID" value="NZ_CP136600.1"/>
</dbReference>
<dbReference type="SUPFAM" id="SSF52172">
    <property type="entry name" value="CheY-like"/>
    <property type="match status" value="1"/>
</dbReference>
<dbReference type="EMBL" id="CP136600">
    <property type="protein sequence ID" value="WOH37247.1"/>
    <property type="molecule type" value="Genomic_DNA"/>
</dbReference>
<evidence type="ECO:0000256" key="1">
    <source>
        <dbReference type="ARBA" id="ARBA00022553"/>
    </source>
</evidence>
<keyword evidence="5" id="KW-0804">Transcription</keyword>
<name>A0ABZ0GMV2_9GAMM</name>
<evidence type="ECO:0000313" key="10">
    <source>
        <dbReference type="EMBL" id="WOH37247.1"/>
    </source>
</evidence>
<dbReference type="Gene3D" id="1.10.10.10">
    <property type="entry name" value="Winged helix-like DNA-binding domain superfamily/Winged helix DNA-binding domain"/>
    <property type="match status" value="1"/>
</dbReference>
<dbReference type="Proteomes" id="UP001301442">
    <property type="component" value="Chromosome"/>
</dbReference>
<dbReference type="InterPro" id="IPR016032">
    <property type="entry name" value="Sig_transdc_resp-reg_C-effctor"/>
</dbReference>
<evidence type="ECO:0000256" key="2">
    <source>
        <dbReference type="ARBA" id="ARBA00023012"/>
    </source>
</evidence>
<dbReference type="CDD" id="cd00383">
    <property type="entry name" value="trans_reg_C"/>
    <property type="match status" value="1"/>
</dbReference>
<evidence type="ECO:0000259" key="8">
    <source>
        <dbReference type="PROSITE" id="PS50110"/>
    </source>
</evidence>
<proteinExistence type="predicted"/>
<dbReference type="Gene3D" id="3.40.50.2300">
    <property type="match status" value="1"/>
</dbReference>
<evidence type="ECO:0000256" key="5">
    <source>
        <dbReference type="ARBA" id="ARBA00023163"/>
    </source>
</evidence>
<gene>
    <name evidence="10" type="primary">pdsR</name>
    <name evidence="10" type="ORF">RI844_18080</name>
</gene>
<evidence type="ECO:0000256" key="6">
    <source>
        <dbReference type="PROSITE-ProRule" id="PRU00169"/>
    </source>
</evidence>